<keyword evidence="2" id="KW-1133">Transmembrane helix</keyword>
<feature type="region of interest" description="Disordered" evidence="1">
    <location>
        <begin position="1"/>
        <end position="30"/>
    </location>
</feature>
<sequence length="103" mass="11586">MGRAEADTVYRKSLTPEKNESQNTRHKLETAEDHIATGEDYIIKLELSLNMSLLRCYITVILSQLLYITGYSFSVTSVKFDRSLYINVSSLNGALTSESSRST</sequence>
<evidence type="ECO:0000313" key="3">
    <source>
        <dbReference type="EMBL" id="KAJ1362263.1"/>
    </source>
</evidence>
<reference evidence="3" key="1">
    <citation type="submission" date="2021-06" db="EMBL/GenBank/DDBJ databases">
        <title>Parelaphostrongylus tenuis whole genome reference sequence.</title>
        <authorList>
            <person name="Garwood T.J."/>
            <person name="Larsen P.A."/>
            <person name="Fountain-Jones N.M."/>
            <person name="Garbe J.R."/>
            <person name="Macchietto M.G."/>
            <person name="Kania S.A."/>
            <person name="Gerhold R.W."/>
            <person name="Richards J.E."/>
            <person name="Wolf T.M."/>
        </authorList>
    </citation>
    <scope>NUCLEOTIDE SEQUENCE</scope>
    <source>
        <strain evidence="3">MNPRO001-30</strain>
        <tissue evidence="3">Meninges</tissue>
    </source>
</reference>
<gene>
    <name evidence="3" type="ORF">KIN20_021771</name>
</gene>
<accession>A0AAD5QRS5</accession>
<feature type="compositionally biased region" description="Basic and acidic residues" evidence="1">
    <location>
        <begin position="1"/>
        <end position="20"/>
    </location>
</feature>
<evidence type="ECO:0000256" key="2">
    <source>
        <dbReference type="SAM" id="Phobius"/>
    </source>
</evidence>
<proteinExistence type="predicted"/>
<organism evidence="3 4">
    <name type="scientific">Parelaphostrongylus tenuis</name>
    <name type="common">Meningeal worm</name>
    <dbReference type="NCBI Taxonomy" id="148309"/>
    <lineage>
        <taxon>Eukaryota</taxon>
        <taxon>Metazoa</taxon>
        <taxon>Ecdysozoa</taxon>
        <taxon>Nematoda</taxon>
        <taxon>Chromadorea</taxon>
        <taxon>Rhabditida</taxon>
        <taxon>Rhabditina</taxon>
        <taxon>Rhabditomorpha</taxon>
        <taxon>Strongyloidea</taxon>
        <taxon>Metastrongylidae</taxon>
        <taxon>Parelaphostrongylus</taxon>
    </lineage>
</organism>
<dbReference type="Proteomes" id="UP001196413">
    <property type="component" value="Unassembled WGS sequence"/>
</dbReference>
<dbReference type="EMBL" id="JAHQIW010004410">
    <property type="protein sequence ID" value="KAJ1362263.1"/>
    <property type="molecule type" value="Genomic_DNA"/>
</dbReference>
<comment type="caution">
    <text evidence="3">The sequence shown here is derived from an EMBL/GenBank/DDBJ whole genome shotgun (WGS) entry which is preliminary data.</text>
</comment>
<feature type="transmembrane region" description="Helical" evidence="2">
    <location>
        <begin position="53"/>
        <end position="73"/>
    </location>
</feature>
<keyword evidence="2" id="KW-0812">Transmembrane</keyword>
<keyword evidence="4" id="KW-1185">Reference proteome</keyword>
<evidence type="ECO:0000256" key="1">
    <source>
        <dbReference type="SAM" id="MobiDB-lite"/>
    </source>
</evidence>
<evidence type="ECO:0000313" key="4">
    <source>
        <dbReference type="Proteomes" id="UP001196413"/>
    </source>
</evidence>
<keyword evidence="2" id="KW-0472">Membrane</keyword>
<protein>
    <submittedName>
        <fullName evidence="3">Uncharacterized protein</fullName>
    </submittedName>
</protein>
<dbReference type="AlphaFoldDB" id="A0AAD5QRS5"/>
<name>A0AAD5QRS5_PARTN</name>